<keyword evidence="6" id="KW-0408">Iron</keyword>
<dbReference type="InterPro" id="IPR015422">
    <property type="entry name" value="PyrdxlP-dep_Trfase_small"/>
</dbReference>
<dbReference type="InterPro" id="IPR015424">
    <property type="entry name" value="PyrdxlP-dep_Trfase"/>
</dbReference>
<keyword evidence="11" id="KW-1185">Reference proteome</keyword>
<dbReference type="EC" id="2.8.1.7" evidence="3"/>
<accession>L5K061</accession>
<dbReference type="GO" id="GO:0005634">
    <property type="term" value="C:nucleus"/>
    <property type="evidence" value="ECO:0007669"/>
    <property type="project" value="TreeGrafter"/>
</dbReference>
<comment type="cofactor">
    <cofactor evidence="1 8">
        <name>pyridoxal 5'-phosphate</name>
        <dbReference type="ChEBI" id="CHEBI:597326"/>
    </cofactor>
</comment>
<feature type="domain" description="Aminotransferase class V" evidence="9">
    <location>
        <begin position="60"/>
        <end position="139"/>
    </location>
</feature>
<keyword evidence="5" id="KW-0663">Pyridoxal phosphate</keyword>
<protein>
    <recommendedName>
        <fullName evidence="3">cysteine desulfurase</fullName>
        <ecNumber evidence="3">2.8.1.7</ecNumber>
    </recommendedName>
</protein>
<evidence type="ECO:0000256" key="6">
    <source>
        <dbReference type="ARBA" id="ARBA00023004"/>
    </source>
</evidence>
<dbReference type="InterPro" id="IPR000192">
    <property type="entry name" value="Aminotrans_V_dom"/>
</dbReference>
<dbReference type="GO" id="GO:0005739">
    <property type="term" value="C:mitochondrion"/>
    <property type="evidence" value="ECO:0007669"/>
    <property type="project" value="TreeGrafter"/>
</dbReference>
<organism evidence="10 11">
    <name type="scientific">Pteropus alecto</name>
    <name type="common">Black flying fox</name>
    <dbReference type="NCBI Taxonomy" id="9402"/>
    <lineage>
        <taxon>Eukaryota</taxon>
        <taxon>Metazoa</taxon>
        <taxon>Chordata</taxon>
        <taxon>Craniata</taxon>
        <taxon>Vertebrata</taxon>
        <taxon>Euteleostomi</taxon>
        <taxon>Mammalia</taxon>
        <taxon>Eutheria</taxon>
        <taxon>Laurasiatheria</taxon>
        <taxon>Chiroptera</taxon>
        <taxon>Yinpterochiroptera</taxon>
        <taxon>Pteropodoidea</taxon>
        <taxon>Pteropodidae</taxon>
        <taxon>Pteropodinae</taxon>
        <taxon>Pteropus</taxon>
    </lineage>
</organism>
<dbReference type="Proteomes" id="UP000010552">
    <property type="component" value="Unassembled WGS sequence"/>
</dbReference>
<sequence length="388" mass="42908">MLLRTAWRRGAAALLLAPGPKPEALARGLRLRVTDHVPQSTVPSDTATAPEVESVLRPLYMDVQATTPLDPRVLDAMLPYLVNYYGNPHSRTHAYGWESEAAMEHARQQVASLIGADPREIIFTSGATESNNIAIKGYLPVSHTFFFFSGRICSSRKIYFHTDAAQAVGKIPLDVNDMKIDLMSISGHKIYGPKGVGAIYIRRRPRVRVEALQSGGGQERGMRSGTVPTPLVVGLGAACEVAQQEMEYDHKRISKLAERLIQKIMKNLPDVVMNGDPEHHYPGCINLSFAYVEGESLLMALKDVALSSGSACTSASLEPSYVLRAIGTDEDLAHSSIRFGIGRFTTEEEVDYTVEKCIHHVKRLREMSPLWEMVQDGIDLKSIKWTQH</sequence>
<dbReference type="Gene3D" id="3.90.1150.10">
    <property type="entry name" value="Aspartate Aminotransferase, domain 1"/>
    <property type="match status" value="2"/>
</dbReference>
<evidence type="ECO:0000256" key="5">
    <source>
        <dbReference type="ARBA" id="ARBA00022898"/>
    </source>
</evidence>
<dbReference type="GO" id="GO:0016226">
    <property type="term" value="P:iron-sulfur cluster assembly"/>
    <property type="evidence" value="ECO:0007669"/>
    <property type="project" value="TreeGrafter"/>
</dbReference>
<gene>
    <name evidence="10" type="ORF">PAL_GLEAN10024283</name>
</gene>
<proteinExistence type="inferred from homology"/>
<dbReference type="InParanoid" id="L5K061"/>
<evidence type="ECO:0000313" key="11">
    <source>
        <dbReference type="Proteomes" id="UP000010552"/>
    </source>
</evidence>
<evidence type="ECO:0000256" key="1">
    <source>
        <dbReference type="ARBA" id="ARBA00001933"/>
    </source>
</evidence>
<dbReference type="InterPro" id="IPR015421">
    <property type="entry name" value="PyrdxlP-dep_Trfase_major"/>
</dbReference>
<name>L5K061_PTEAL</name>
<dbReference type="GO" id="GO:0005829">
    <property type="term" value="C:cytosol"/>
    <property type="evidence" value="ECO:0007669"/>
    <property type="project" value="TreeGrafter"/>
</dbReference>
<dbReference type="SUPFAM" id="SSF53383">
    <property type="entry name" value="PLP-dependent transferases"/>
    <property type="match status" value="1"/>
</dbReference>
<evidence type="ECO:0000313" key="10">
    <source>
        <dbReference type="EMBL" id="ELK04146.1"/>
    </source>
</evidence>
<dbReference type="eggNOG" id="KOG1549">
    <property type="taxonomic scope" value="Eukaryota"/>
</dbReference>
<evidence type="ECO:0000256" key="2">
    <source>
        <dbReference type="ARBA" id="ARBA00006490"/>
    </source>
</evidence>
<keyword evidence="4" id="KW-0479">Metal-binding</keyword>
<dbReference type="PANTHER" id="PTHR11601">
    <property type="entry name" value="CYSTEINE DESULFURYLASE FAMILY MEMBER"/>
    <property type="match status" value="1"/>
</dbReference>
<dbReference type="Gene3D" id="3.40.640.10">
    <property type="entry name" value="Type I PLP-dependent aspartate aminotransferase-like (Major domain)"/>
    <property type="match status" value="2"/>
</dbReference>
<dbReference type="Pfam" id="PF00266">
    <property type="entry name" value="Aminotran_5"/>
    <property type="match status" value="2"/>
</dbReference>
<feature type="domain" description="Aminotransferase class V" evidence="9">
    <location>
        <begin position="151"/>
        <end position="352"/>
    </location>
</feature>
<dbReference type="FunCoup" id="L5K061">
    <property type="interactions" value="2089"/>
</dbReference>
<dbReference type="AlphaFoldDB" id="L5K061"/>
<dbReference type="PROSITE" id="PS00595">
    <property type="entry name" value="AA_TRANSFER_CLASS_5"/>
    <property type="match status" value="1"/>
</dbReference>
<comment type="similarity">
    <text evidence="2">Belongs to the class-V pyridoxal-phosphate-dependent aminotransferase family. NifS/IscS subfamily.</text>
</comment>
<dbReference type="GO" id="GO:0051536">
    <property type="term" value="F:iron-sulfur cluster binding"/>
    <property type="evidence" value="ECO:0007669"/>
    <property type="project" value="UniProtKB-KW"/>
</dbReference>
<dbReference type="EMBL" id="KB031072">
    <property type="protein sequence ID" value="ELK04146.1"/>
    <property type="molecule type" value="Genomic_DNA"/>
</dbReference>
<reference evidence="11" key="1">
    <citation type="journal article" date="2013" name="Science">
        <title>Comparative analysis of bat genomes provides insight into the evolution of flight and immunity.</title>
        <authorList>
            <person name="Zhang G."/>
            <person name="Cowled C."/>
            <person name="Shi Z."/>
            <person name="Huang Z."/>
            <person name="Bishop-Lilly K.A."/>
            <person name="Fang X."/>
            <person name="Wynne J.W."/>
            <person name="Xiong Z."/>
            <person name="Baker M.L."/>
            <person name="Zhao W."/>
            <person name="Tachedjian M."/>
            <person name="Zhu Y."/>
            <person name="Zhou P."/>
            <person name="Jiang X."/>
            <person name="Ng J."/>
            <person name="Yang L."/>
            <person name="Wu L."/>
            <person name="Xiao J."/>
            <person name="Feng Y."/>
            <person name="Chen Y."/>
            <person name="Sun X."/>
            <person name="Zhang Y."/>
            <person name="Marsh G.A."/>
            <person name="Crameri G."/>
            <person name="Broder C.C."/>
            <person name="Frey K.G."/>
            <person name="Wang L.F."/>
            <person name="Wang J."/>
        </authorList>
    </citation>
    <scope>NUCLEOTIDE SEQUENCE [LARGE SCALE GENOMIC DNA]</scope>
</reference>
<dbReference type="InterPro" id="IPR020578">
    <property type="entry name" value="Aminotrans_V_PyrdxlP_BS"/>
</dbReference>
<dbReference type="PANTHER" id="PTHR11601:SF34">
    <property type="entry name" value="CYSTEINE DESULFURASE"/>
    <property type="match status" value="1"/>
</dbReference>
<dbReference type="GO" id="GO:0046872">
    <property type="term" value="F:metal ion binding"/>
    <property type="evidence" value="ECO:0007669"/>
    <property type="project" value="UniProtKB-KW"/>
</dbReference>
<evidence type="ECO:0000256" key="3">
    <source>
        <dbReference type="ARBA" id="ARBA00012239"/>
    </source>
</evidence>
<dbReference type="FunFam" id="3.90.1150.10:FF:000002">
    <property type="entry name" value="Cysteine desulfurase IscS"/>
    <property type="match status" value="1"/>
</dbReference>
<evidence type="ECO:0000256" key="7">
    <source>
        <dbReference type="ARBA" id="ARBA00023014"/>
    </source>
</evidence>
<keyword evidence="7" id="KW-0411">Iron-sulfur</keyword>
<evidence type="ECO:0000256" key="4">
    <source>
        <dbReference type="ARBA" id="ARBA00022723"/>
    </source>
</evidence>
<evidence type="ECO:0000256" key="8">
    <source>
        <dbReference type="RuleBase" id="RU004504"/>
    </source>
</evidence>
<dbReference type="STRING" id="9402.L5K061"/>
<evidence type="ECO:0000259" key="9">
    <source>
        <dbReference type="Pfam" id="PF00266"/>
    </source>
</evidence>
<dbReference type="GO" id="GO:0031071">
    <property type="term" value="F:cysteine desulfurase activity"/>
    <property type="evidence" value="ECO:0007669"/>
    <property type="project" value="UniProtKB-EC"/>
</dbReference>